<dbReference type="Pfam" id="PF22600">
    <property type="entry name" value="MTPAP-like_central"/>
    <property type="match status" value="1"/>
</dbReference>
<evidence type="ECO:0000313" key="8">
    <source>
        <dbReference type="EMBL" id="ORY61408.1"/>
    </source>
</evidence>
<dbReference type="OrthoDB" id="273917at2759"/>
<evidence type="ECO:0000256" key="4">
    <source>
        <dbReference type="ARBA" id="ARBA00022842"/>
    </source>
</evidence>
<name>A0A1Y2DQ43_9PEZI</name>
<dbReference type="EC" id="2.7.7.19" evidence="2"/>
<feature type="compositionally biased region" description="Low complexity" evidence="5">
    <location>
        <begin position="199"/>
        <end position="210"/>
    </location>
</feature>
<evidence type="ECO:0000256" key="3">
    <source>
        <dbReference type="ARBA" id="ARBA00022723"/>
    </source>
</evidence>
<dbReference type="AlphaFoldDB" id="A0A1Y2DQ43"/>
<dbReference type="GO" id="GO:0003729">
    <property type="term" value="F:mRNA binding"/>
    <property type="evidence" value="ECO:0007669"/>
    <property type="project" value="TreeGrafter"/>
</dbReference>
<evidence type="ECO:0000256" key="1">
    <source>
        <dbReference type="ARBA" id="ARBA00008593"/>
    </source>
</evidence>
<dbReference type="Gene3D" id="1.10.1410.10">
    <property type="match status" value="1"/>
</dbReference>
<dbReference type="GO" id="GO:0046872">
    <property type="term" value="F:metal ion binding"/>
    <property type="evidence" value="ECO:0007669"/>
    <property type="project" value="UniProtKB-KW"/>
</dbReference>
<dbReference type="GO" id="GO:0043634">
    <property type="term" value="P:polyadenylation-dependent ncRNA catabolic process"/>
    <property type="evidence" value="ECO:0007669"/>
    <property type="project" value="TreeGrafter"/>
</dbReference>
<dbReference type="GO" id="GO:1990817">
    <property type="term" value="F:poly(A) RNA polymerase activity"/>
    <property type="evidence" value="ECO:0007669"/>
    <property type="project" value="UniProtKB-EC"/>
</dbReference>
<proteinExistence type="inferred from homology"/>
<organism evidence="8 9">
    <name type="scientific">Pseudomassariella vexata</name>
    <dbReference type="NCBI Taxonomy" id="1141098"/>
    <lineage>
        <taxon>Eukaryota</taxon>
        <taxon>Fungi</taxon>
        <taxon>Dikarya</taxon>
        <taxon>Ascomycota</taxon>
        <taxon>Pezizomycotina</taxon>
        <taxon>Sordariomycetes</taxon>
        <taxon>Xylariomycetidae</taxon>
        <taxon>Amphisphaeriales</taxon>
        <taxon>Pseudomassariaceae</taxon>
        <taxon>Pseudomassariella</taxon>
    </lineage>
</organism>
<keyword evidence="9" id="KW-1185">Reference proteome</keyword>
<dbReference type="GO" id="GO:0031123">
    <property type="term" value="P:RNA 3'-end processing"/>
    <property type="evidence" value="ECO:0007669"/>
    <property type="project" value="TreeGrafter"/>
</dbReference>
<dbReference type="InParanoid" id="A0A1Y2DQ43"/>
<dbReference type="InterPro" id="IPR002058">
    <property type="entry name" value="PAP_assoc"/>
</dbReference>
<feature type="region of interest" description="Disordered" evidence="5">
    <location>
        <begin position="1"/>
        <end position="253"/>
    </location>
</feature>
<dbReference type="GO" id="GO:0010605">
    <property type="term" value="P:negative regulation of macromolecule metabolic process"/>
    <property type="evidence" value="ECO:0007669"/>
    <property type="project" value="UniProtKB-ARBA"/>
</dbReference>
<feature type="region of interest" description="Disordered" evidence="5">
    <location>
        <begin position="291"/>
        <end position="374"/>
    </location>
</feature>
<dbReference type="EMBL" id="MCFJ01000010">
    <property type="protein sequence ID" value="ORY61408.1"/>
    <property type="molecule type" value="Genomic_DNA"/>
</dbReference>
<dbReference type="GO" id="GO:0005730">
    <property type="term" value="C:nucleolus"/>
    <property type="evidence" value="ECO:0007669"/>
    <property type="project" value="TreeGrafter"/>
</dbReference>
<dbReference type="Proteomes" id="UP000193689">
    <property type="component" value="Unassembled WGS sequence"/>
</dbReference>
<dbReference type="PANTHER" id="PTHR23092">
    <property type="entry name" value="POLY(A) RNA POLYMERASE"/>
    <property type="match status" value="1"/>
</dbReference>
<dbReference type="Gene3D" id="3.30.460.10">
    <property type="entry name" value="Beta Polymerase, domain 2"/>
    <property type="match status" value="1"/>
</dbReference>
<dbReference type="STRING" id="1141098.A0A1Y2DQ43"/>
<comment type="caution">
    <text evidence="8">The sequence shown here is derived from an EMBL/GenBank/DDBJ whole genome shotgun (WGS) entry which is preliminary data.</text>
</comment>
<feature type="compositionally biased region" description="Basic and acidic residues" evidence="5">
    <location>
        <begin position="111"/>
        <end position="121"/>
    </location>
</feature>
<keyword evidence="3" id="KW-0479">Metal-binding</keyword>
<keyword evidence="4" id="KW-0460">Magnesium</keyword>
<dbReference type="GO" id="GO:0031499">
    <property type="term" value="C:TRAMP complex"/>
    <property type="evidence" value="ECO:0007669"/>
    <property type="project" value="TreeGrafter"/>
</dbReference>
<dbReference type="InterPro" id="IPR043519">
    <property type="entry name" value="NT_sf"/>
</dbReference>
<reference evidence="8 9" key="1">
    <citation type="submission" date="2016-07" db="EMBL/GenBank/DDBJ databases">
        <title>Pervasive Adenine N6-methylation of Active Genes in Fungi.</title>
        <authorList>
            <consortium name="DOE Joint Genome Institute"/>
            <person name="Mondo S.J."/>
            <person name="Dannebaum R.O."/>
            <person name="Kuo R.C."/>
            <person name="Labutti K."/>
            <person name="Haridas S."/>
            <person name="Kuo A."/>
            <person name="Salamov A."/>
            <person name="Ahrendt S.R."/>
            <person name="Lipzen A."/>
            <person name="Sullivan W."/>
            <person name="Andreopoulos W.B."/>
            <person name="Clum A."/>
            <person name="Lindquist E."/>
            <person name="Daum C."/>
            <person name="Ramamoorthy G.K."/>
            <person name="Gryganskyi A."/>
            <person name="Culley D."/>
            <person name="Magnuson J.K."/>
            <person name="James T.Y."/>
            <person name="O'Malley M.A."/>
            <person name="Stajich J.E."/>
            <person name="Spatafora J.W."/>
            <person name="Visel A."/>
            <person name="Grigoriev I.V."/>
        </authorList>
    </citation>
    <scope>NUCLEOTIDE SEQUENCE [LARGE SCALE GENOMIC DNA]</scope>
    <source>
        <strain evidence="8 9">CBS 129021</strain>
    </source>
</reference>
<dbReference type="InterPro" id="IPR054708">
    <property type="entry name" value="MTPAP-like_central"/>
</dbReference>
<sequence>MSRYRPSGGQQPRNGNGYPSYDSYQSYGPPPPSPQQWNDGRNSDRYLPEQRGDHGFRGPFSDLRRQQTQDYGRRDNRDQRDDIRPPQGDFNFRVERPAGVEGSYESYRPSGRGDRGDRFDSYRPQQPPHGNAGRHNRGGYQGSNPRRGGARAPYRPPKAADRAILHQKHDEEAEVMLGDRTGKARYRDVDDLSDDADAAMDISGADSASDTAEPANKRVRLTSNTSNLDQPPKWSNPDPYTALPPPDETTRKKVDVVQLIRKARVEPESKTSASKEAADFISCDFSDEESHIPKHQASNSLAVSNAPTGPRAGLSALPPRPALSHQSKINTPLDGPKSNTTQVHDLNSSSSKFPPVKKSVDLTPSTSLGNRKRTHDDQIKLPHALLPKVNKMPVGGAIVPIWRPRKDEDPCPWAENDHSEDPIPAVRLHKELIDFHEYVRPRDFEHRMRQEMVDNLNALVKRKWSDATVLAFGSFMSDLYLPTADMDLVICSRRFLNGGKPVFATKNHIFALRSFLQGFKVAWENQFECITGAKVPLLKYCDLGTGLKVDISFENTDGVRAIQTFLKWKEMYPAMPILVSVIKHFLCMRGMNEPVNGGIGGFSVICLVVNLLNQLPEVQSRTMVPEHHLGQILLQFFHYYGKEFRYETVAIRMEPPGQVNKNDVDSLVYKNMDRLSIIDPNNPRNDISGGSKNFPSISDNFSKAYDTLQQRMSELSRTERKVHGYNTILATLFAGDYSTFRTQREYLRSLDRGAGLPSLSHKGSY</sequence>
<dbReference type="SUPFAM" id="SSF81301">
    <property type="entry name" value="Nucleotidyltransferase"/>
    <property type="match status" value="1"/>
</dbReference>
<feature type="compositionally biased region" description="Low complexity" evidence="5">
    <location>
        <begin position="17"/>
        <end position="27"/>
    </location>
</feature>
<feature type="compositionally biased region" description="Polar residues" evidence="5">
    <location>
        <begin position="337"/>
        <end position="347"/>
    </location>
</feature>
<feature type="compositionally biased region" description="Low complexity" evidence="5">
    <location>
        <begin position="348"/>
        <end position="357"/>
    </location>
</feature>
<dbReference type="Pfam" id="PF03828">
    <property type="entry name" value="PAP_assoc"/>
    <property type="match status" value="1"/>
</dbReference>
<comment type="similarity">
    <text evidence="1">Belongs to the DNA polymerase type-B-like family.</text>
</comment>
<evidence type="ECO:0000256" key="2">
    <source>
        <dbReference type="ARBA" id="ARBA00012388"/>
    </source>
</evidence>
<accession>A0A1Y2DQ43</accession>
<dbReference type="CDD" id="cd05402">
    <property type="entry name" value="NT_PAP_TUTase"/>
    <property type="match status" value="1"/>
</dbReference>
<dbReference type="RefSeq" id="XP_040713485.1">
    <property type="nucleotide sequence ID" value="XM_040856342.1"/>
</dbReference>
<evidence type="ECO:0000259" key="7">
    <source>
        <dbReference type="Pfam" id="PF22600"/>
    </source>
</evidence>
<feature type="compositionally biased region" description="Basic and acidic residues" evidence="5">
    <location>
        <begin position="158"/>
        <end position="171"/>
    </location>
</feature>
<feature type="compositionally biased region" description="Polar residues" evidence="5">
    <location>
        <begin position="296"/>
        <end position="307"/>
    </location>
</feature>
<evidence type="ECO:0000256" key="5">
    <source>
        <dbReference type="SAM" id="MobiDB-lite"/>
    </source>
</evidence>
<feature type="compositionally biased region" description="Basic and acidic residues" evidence="5">
    <location>
        <begin position="41"/>
        <end position="84"/>
    </location>
</feature>
<feature type="domain" description="Poly(A) RNA polymerase mitochondrial-like central palm" evidence="7">
    <location>
        <begin position="428"/>
        <end position="561"/>
    </location>
</feature>
<evidence type="ECO:0000313" key="9">
    <source>
        <dbReference type="Proteomes" id="UP000193689"/>
    </source>
</evidence>
<evidence type="ECO:0000259" key="6">
    <source>
        <dbReference type="Pfam" id="PF03828"/>
    </source>
</evidence>
<dbReference type="SUPFAM" id="SSF81631">
    <property type="entry name" value="PAP/OAS1 substrate-binding domain"/>
    <property type="match status" value="1"/>
</dbReference>
<protein>
    <recommendedName>
        <fullName evidence="2">polynucleotide adenylyltransferase</fullName>
        <ecNumber evidence="2">2.7.7.19</ecNumber>
    </recommendedName>
</protein>
<dbReference type="InterPro" id="IPR045862">
    <property type="entry name" value="Trf4-like"/>
</dbReference>
<dbReference type="PANTHER" id="PTHR23092:SF15">
    <property type="entry name" value="INACTIVE NON-CANONICAL POLY(A) RNA POLYMERASE PROTEIN TRF4-2-RELATED"/>
    <property type="match status" value="1"/>
</dbReference>
<feature type="compositionally biased region" description="Basic and acidic residues" evidence="5">
    <location>
        <begin position="180"/>
        <end position="190"/>
    </location>
</feature>
<gene>
    <name evidence="8" type="ORF">BCR38DRAFT_347391</name>
</gene>
<dbReference type="GeneID" id="63772554"/>
<feature type="domain" description="PAP-associated" evidence="6">
    <location>
        <begin position="628"/>
        <end position="685"/>
    </location>
</feature>